<evidence type="ECO:0000313" key="11">
    <source>
        <dbReference type="Proteomes" id="UP000053259"/>
    </source>
</evidence>
<dbReference type="SUPFAM" id="SSF55729">
    <property type="entry name" value="Acyl-CoA N-acyltransferases (Nat)"/>
    <property type="match status" value="1"/>
</dbReference>
<dbReference type="Pfam" id="PF00583">
    <property type="entry name" value="Acetyltransf_1"/>
    <property type="match status" value="1"/>
</dbReference>
<evidence type="ECO:0000256" key="7">
    <source>
        <dbReference type="ARBA" id="ARBA00023315"/>
    </source>
</evidence>
<reference evidence="10 11" key="1">
    <citation type="submission" date="2015-01" db="EMBL/GenBank/DDBJ databases">
        <title>The Genome Sequence of Ochroconis gallopava CBS43764.</title>
        <authorList>
            <consortium name="The Broad Institute Genomics Platform"/>
            <person name="Cuomo C."/>
            <person name="de Hoog S."/>
            <person name="Gorbushina A."/>
            <person name="Stielow B."/>
            <person name="Teixiera M."/>
            <person name="Abouelleil A."/>
            <person name="Chapman S.B."/>
            <person name="Priest M."/>
            <person name="Young S.K."/>
            <person name="Wortman J."/>
            <person name="Nusbaum C."/>
            <person name="Birren B."/>
        </authorList>
    </citation>
    <scope>NUCLEOTIDE SEQUENCE [LARGE SCALE GENOMIC DNA]</scope>
    <source>
        <strain evidence="10 11">CBS 43764</strain>
    </source>
</reference>
<dbReference type="EC" id="2.3.1.4" evidence="8"/>
<comment type="subcellular location">
    <subcellularLocation>
        <location evidence="1">Endomembrane system</location>
        <topology evidence="1">Peripheral membrane protein</topology>
    </subcellularLocation>
    <subcellularLocation>
        <location evidence="2">Endoplasmic reticulum membrane</location>
    </subcellularLocation>
</comment>
<dbReference type="FunFam" id="3.40.630.30:FF:000048">
    <property type="entry name" value="Glucosamine 6-phosphate N-acetyltransferase"/>
    <property type="match status" value="1"/>
</dbReference>
<keyword evidence="6" id="KW-0472">Membrane</keyword>
<protein>
    <recommendedName>
        <fullName evidence="8">Glucosamine 6-phosphate N-acetyltransferase</fullName>
        <ecNumber evidence="8">2.3.1.4</ecNumber>
    </recommendedName>
</protein>
<dbReference type="VEuPathDB" id="FungiDB:PV09_07041"/>
<comment type="subunit">
    <text evidence="3">Homodimer.</text>
</comment>
<dbReference type="InterPro" id="IPR000182">
    <property type="entry name" value="GNAT_dom"/>
</dbReference>
<dbReference type="PANTHER" id="PTHR13355">
    <property type="entry name" value="GLUCOSAMINE 6-PHOSPHATE N-ACETYLTRANSFERASE"/>
    <property type="match status" value="1"/>
</dbReference>
<evidence type="ECO:0000256" key="4">
    <source>
        <dbReference type="ARBA" id="ARBA00022679"/>
    </source>
</evidence>
<accession>A0A0D1XH76</accession>
<evidence type="ECO:0000259" key="9">
    <source>
        <dbReference type="PROSITE" id="PS51186"/>
    </source>
</evidence>
<dbReference type="PANTHER" id="PTHR13355:SF11">
    <property type="entry name" value="GLUCOSAMINE 6-PHOSPHATE N-ACETYLTRANSFERASE"/>
    <property type="match status" value="1"/>
</dbReference>
<dbReference type="UniPathway" id="UPA00113">
    <property type="reaction ID" value="UER00529"/>
</dbReference>
<evidence type="ECO:0000256" key="5">
    <source>
        <dbReference type="ARBA" id="ARBA00022824"/>
    </source>
</evidence>
<dbReference type="AlphaFoldDB" id="A0A0D1XH76"/>
<comment type="similarity">
    <text evidence="8">Belongs to the acetyltransferase family. GNA1 subfamily.</text>
</comment>
<dbReference type="PROSITE" id="PS51186">
    <property type="entry name" value="GNAT"/>
    <property type="match status" value="1"/>
</dbReference>
<dbReference type="GO" id="GO:0005789">
    <property type="term" value="C:endoplasmic reticulum membrane"/>
    <property type="evidence" value="ECO:0007669"/>
    <property type="project" value="UniProtKB-SubCell"/>
</dbReference>
<keyword evidence="4 8" id="KW-0808">Transferase</keyword>
<organism evidence="10 11">
    <name type="scientific">Verruconis gallopava</name>
    <dbReference type="NCBI Taxonomy" id="253628"/>
    <lineage>
        <taxon>Eukaryota</taxon>
        <taxon>Fungi</taxon>
        <taxon>Dikarya</taxon>
        <taxon>Ascomycota</taxon>
        <taxon>Pezizomycotina</taxon>
        <taxon>Dothideomycetes</taxon>
        <taxon>Pleosporomycetidae</taxon>
        <taxon>Venturiales</taxon>
        <taxon>Sympoventuriaceae</taxon>
        <taxon>Verruconis</taxon>
    </lineage>
</organism>
<gene>
    <name evidence="10" type="ORF">PV09_07041</name>
</gene>
<dbReference type="CDD" id="cd04301">
    <property type="entry name" value="NAT_SF"/>
    <property type="match status" value="1"/>
</dbReference>
<evidence type="ECO:0000313" key="10">
    <source>
        <dbReference type="EMBL" id="KIW01566.1"/>
    </source>
</evidence>
<keyword evidence="11" id="KW-1185">Reference proteome</keyword>
<dbReference type="InParanoid" id="A0A0D1XH76"/>
<evidence type="ECO:0000256" key="2">
    <source>
        <dbReference type="ARBA" id="ARBA00004586"/>
    </source>
</evidence>
<dbReference type="InterPro" id="IPR039143">
    <property type="entry name" value="GNPNAT1-like"/>
</dbReference>
<evidence type="ECO:0000256" key="8">
    <source>
        <dbReference type="RuleBase" id="RU365086"/>
    </source>
</evidence>
<dbReference type="STRING" id="253628.A0A0D1XH76"/>
<evidence type="ECO:0000256" key="1">
    <source>
        <dbReference type="ARBA" id="ARBA00004184"/>
    </source>
</evidence>
<comment type="pathway">
    <text evidence="8">Nucleotide-sugar biosynthesis; UDP-N-acetyl-alpha-D-glucosamine biosynthesis; N-acetyl-alpha-D-glucosamine 1-phosphate from alpha-D-glucosamine 6-phosphate (route I): step 1/2.</text>
</comment>
<dbReference type="GO" id="GO:0004343">
    <property type="term" value="F:glucosamine 6-phosphate N-acetyltransferase activity"/>
    <property type="evidence" value="ECO:0007669"/>
    <property type="project" value="UniProtKB-UniRule"/>
</dbReference>
<proteinExistence type="inferred from homology"/>
<dbReference type="InterPro" id="IPR016181">
    <property type="entry name" value="Acyl_CoA_acyltransferase"/>
</dbReference>
<dbReference type="Proteomes" id="UP000053259">
    <property type="component" value="Unassembled WGS sequence"/>
</dbReference>
<dbReference type="GO" id="GO:0006048">
    <property type="term" value="P:UDP-N-acetylglucosamine biosynthetic process"/>
    <property type="evidence" value="ECO:0007669"/>
    <property type="project" value="UniProtKB-UniRule"/>
</dbReference>
<dbReference type="OrthoDB" id="10039976at2759"/>
<evidence type="ECO:0000256" key="3">
    <source>
        <dbReference type="ARBA" id="ARBA00011738"/>
    </source>
</evidence>
<dbReference type="RefSeq" id="XP_016211435.1">
    <property type="nucleotide sequence ID" value="XM_016360758.1"/>
</dbReference>
<dbReference type="HOGENOM" id="CLU_072095_0_1_1"/>
<evidence type="ECO:0000256" key="6">
    <source>
        <dbReference type="ARBA" id="ARBA00023136"/>
    </source>
</evidence>
<sequence length="180" mass="20282">MMACDSLFPASLISASVQADLPHGYVVRPLQRSDYSRGHLEPLRDLTYIGEISEQQWIERFDWMASCQGTYYVVVIVDTTKESRGSIVATGTLVAEKKFLYKLGIQGHIEDVAVVKYEQGKKLGRCLLAALTDVARNIGCYKSILDCGPRNKGFYEKCGYSQAGQEMECYFDEEAKERRV</sequence>
<feature type="domain" description="N-acetyltransferase" evidence="9">
    <location>
        <begin position="25"/>
        <end position="179"/>
    </location>
</feature>
<dbReference type="EMBL" id="KN847554">
    <property type="protein sequence ID" value="KIW01566.1"/>
    <property type="molecule type" value="Genomic_DNA"/>
</dbReference>
<keyword evidence="7 8" id="KW-0012">Acyltransferase</keyword>
<comment type="catalytic activity">
    <reaction evidence="8">
        <text>D-glucosamine 6-phosphate + acetyl-CoA = N-acetyl-D-glucosamine 6-phosphate + CoA + H(+)</text>
        <dbReference type="Rhea" id="RHEA:10292"/>
        <dbReference type="ChEBI" id="CHEBI:15378"/>
        <dbReference type="ChEBI" id="CHEBI:57287"/>
        <dbReference type="ChEBI" id="CHEBI:57288"/>
        <dbReference type="ChEBI" id="CHEBI:57513"/>
        <dbReference type="ChEBI" id="CHEBI:58725"/>
        <dbReference type="EC" id="2.3.1.4"/>
    </reaction>
</comment>
<dbReference type="FunCoup" id="A0A0D1XH76">
    <property type="interactions" value="420"/>
</dbReference>
<dbReference type="GeneID" id="27315014"/>
<dbReference type="Gene3D" id="3.40.630.30">
    <property type="match status" value="1"/>
</dbReference>
<keyword evidence="5" id="KW-0256">Endoplasmic reticulum</keyword>
<name>A0A0D1XH76_9PEZI</name>